<dbReference type="GO" id="GO:0006351">
    <property type="term" value="P:DNA-templated transcription"/>
    <property type="evidence" value="ECO:0007669"/>
    <property type="project" value="InterPro"/>
</dbReference>
<dbReference type="SUPFAM" id="SSF47789">
    <property type="entry name" value="C-terminal domain of RNA polymerase alpha subunit"/>
    <property type="match status" value="1"/>
</dbReference>
<dbReference type="Gene3D" id="1.10.150.20">
    <property type="entry name" value="5' to 3' exonuclease, C-terminal subdomain"/>
    <property type="match status" value="1"/>
</dbReference>
<sequence>MRGVNKTPIEELRFSIRTYNCLRRGNIRYVEELSEKSKEDLLAIRGLGYSTLKEIMSVMGGDISHSLKTYKTWEVLKMLSGNPNRVFRSDSGEHITLKKSENDKNKFELFNPVSGENVCINHIYFDKRQCQWEEMKSDVKAAI</sequence>
<comment type="caution">
    <text evidence="2">The sequence shown here is derived from an EMBL/GenBank/DDBJ whole genome shotgun (WGS) entry which is preliminary data.</text>
</comment>
<reference evidence="2 3" key="1">
    <citation type="submission" date="2014-03" db="EMBL/GenBank/DDBJ databases">
        <title>Genome sequence of Clostridium litorale W6, DSM 5388.</title>
        <authorList>
            <person name="Poehlein A."/>
            <person name="Jagirdar A."/>
            <person name="Khonsari B."/>
            <person name="Chibani C.M."/>
            <person name="Gutierrez Gutierrez D.A."/>
            <person name="Davydova E."/>
            <person name="Alghaithi H.S."/>
            <person name="Nair K.P."/>
            <person name="Dhamotharan K."/>
            <person name="Chandran L."/>
            <person name="G W."/>
            <person name="Daniel R."/>
        </authorList>
    </citation>
    <scope>NUCLEOTIDE SEQUENCE [LARGE SCALE GENOMIC DNA]</scope>
    <source>
        <strain evidence="2 3">W6</strain>
    </source>
</reference>
<evidence type="ECO:0000259" key="1">
    <source>
        <dbReference type="Pfam" id="PF03118"/>
    </source>
</evidence>
<protein>
    <recommendedName>
        <fullName evidence="1">RNA polymerase alpha subunit C-terminal domain-containing protein</fullName>
    </recommendedName>
</protein>
<dbReference type="STRING" id="1121324.CLIT_4c00260"/>
<dbReference type="EMBL" id="JJMM01000004">
    <property type="protein sequence ID" value="KDR96189.1"/>
    <property type="molecule type" value="Genomic_DNA"/>
</dbReference>
<dbReference type="GO" id="GO:0003677">
    <property type="term" value="F:DNA binding"/>
    <property type="evidence" value="ECO:0007669"/>
    <property type="project" value="InterPro"/>
</dbReference>
<evidence type="ECO:0000313" key="2">
    <source>
        <dbReference type="EMBL" id="KDR96189.1"/>
    </source>
</evidence>
<accession>A0A069RGN5</accession>
<gene>
    <name evidence="2" type="ORF">CLIT_4c00260</name>
</gene>
<organism evidence="2 3">
    <name type="scientific">Peptoclostridium litorale DSM 5388</name>
    <dbReference type="NCBI Taxonomy" id="1121324"/>
    <lineage>
        <taxon>Bacteria</taxon>
        <taxon>Bacillati</taxon>
        <taxon>Bacillota</taxon>
        <taxon>Clostridia</taxon>
        <taxon>Peptostreptococcales</taxon>
        <taxon>Peptoclostridiaceae</taxon>
        <taxon>Peptoclostridium</taxon>
    </lineage>
</organism>
<dbReference type="AlphaFoldDB" id="A0A069RGN5"/>
<keyword evidence="3" id="KW-1185">Reference proteome</keyword>
<dbReference type="GO" id="GO:0003899">
    <property type="term" value="F:DNA-directed RNA polymerase activity"/>
    <property type="evidence" value="ECO:0007669"/>
    <property type="project" value="InterPro"/>
</dbReference>
<evidence type="ECO:0000313" key="3">
    <source>
        <dbReference type="Proteomes" id="UP000027946"/>
    </source>
</evidence>
<feature type="domain" description="RNA polymerase alpha subunit C-terminal" evidence="1">
    <location>
        <begin position="5"/>
        <end position="58"/>
    </location>
</feature>
<dbReference type="eggNOG" id="COG0202">
    <property type="taxonomic scope" value="Bacteria"/>
</dbReference>
<dbReference type="InterPro" id="IPR011260">
    <property type="entry name" value="RNAP_asu_C"/>
</dbReference>
<dbReference type="RefSeq" id="WP_038261833.1">
    <property type="nucleotide sequence ID" value="NZ_FSRH01000009.1"/>
</dbReference>
<name>A0A069RGN5_PEPLI</name>
<dbReference type="OrthoDB" id="9786708at2"/>
<dbReference type="Proteomes" id="UP000027946">
    <property type="component" value="Unassembled WGS sequence"/>
</dbReference>
<dbReference type="Pfam" id="PF03118">
    <property type="entry name" value="RNA_pol_A_CTD"/>
    <property type="match status" value="1"/>
</dbReference>
<proteinExistence type="predicted"/>